<dbReference type="Proteomes" id="UP000006201">
    <property type="component" value="Unassembled WGS sequence"/>
</dbReference>
<protein>
    <recommendedName>
        <fullName evidence="3">N-acetyltransferase domain-containing protein</fullName>
    </recommendedName>
</protein>
<keyword evidence="2" id="KW-1185">Reference proteome</keyword>
<dbReference type="HOGENOM" id="CLU_1395304_0_0_6"/>
<dbReference type="OrthoDB" id="6309080at2"/>
<dbReference type="InterPro" id="IPR016181">
    <property type="entry name" value="Acyl_CoA_acyltransferase"/>
</dbReference>
<sequence>MEFVAERVTHVQLPEGYYVALINPESLIKNHVVKEVGALRHRVWAARGMDMSNSLVANSWVEKEDYHAYIWGVYFENKLIASARLSMHTSIETLPESSLYTQFFDQISYPIASFNRLVVCENHRGLQLSTFLVTERINMSLKLGASCIVFDCPGSRVSKMKAHGFSPLGQPQAGSKCSAINWVVMHKKLATKHTG</sequence>
<dbReference type="SUPFAM" id="SSF55729">
    <property type="entry name" value="Acyl-CoA N-acyltransferases (Nat)"/>
    <property type="match status" value="1"/>
</dbReference>
<gene>
    <name evidence="1" type="ORF">PTD2_01226</name>
</gene>
<evidence type="ECO:0008006" key="3">
    <source>
        <dbReference type="Google" id="ProtNLM"/>
    </source>
</evidence>
<dbReference type="EMBL" id="AAOH01000001">
    <property type="protein sequence ID" value="EAR30148.1"/>
    <property type="molecule type" value="Genomic_DNA"/>
</dbReference>
<organism evidence="1 2">
    <name type="scientific">Pseudoalteromonas tunicata D2</name>
    <dbReference type="NCBI Taxonomy" id="87626"/>
    <lineage>
        <taxon>Bacteria</taxon>
        <taxon>Pseudomonadati</taxon>
        <taxon>Pseudomonadota</taxon>
        <taxon>Gammaproteobacteria</taxon>
        <taxon>Alteromonadales</taxon>
        <taxon>Pseudoalteromonadaceae</taxon>
        <taxon>Pseudoalteromonas</taxon>
    </lineage>
</organism>
<evidence type="ECO:0000313" key="1">
    <source>
        <dbReference type="EMBL" id="EAR30148.1"/>
    </source>
</evidence>
<accession>A4C3L6</accession>
<dbReference type="AlphaFoldDB" id="A4C3L6"/>
<reference evidence="1 2" key="1">
    <citation type="submission" date="2006-02" db="EMBL/GenBank/DDBJ databases">
        <authorList>
            <person name="Moran M.A."/>
            <person name="Kjelleberg S."/>
            <person name="Egan S."/>
            <person name="Saunders N."/>
            <person name="Thomas T."/>
            <person name="Ferriera S."/>
            <person name="Johnson J."/>
            <person name="Kravitz S."/>
            <person name="Halpern A."/>
            <person name="Remington K."/>
            <person name="Beeson K."/>
            <person name="Tran B."/>
            <person name="Rogers Y.-H."/>
            <person name="Friedman R."/>
            <person name="Venter J.C."/>
        </authorList>
    </citation>
    <scope>NUCLEOTIDE SEQUENCE [LARGE SCALE GENOMIC DNA]</scope>
    <source>
        <strain evidence="1 2">D2</strain>
    </source>
</reference>
<comment type="caution">
    <text evidence="1">The sequence shown here is derived from an EMBL/GenBank/DDBJ whole genome shotgun (WGS) entry which is preliminary data.</text>
</comment>
<proteinExistence type="predicted"/>
<evidence type="ECO:0000313" key="2">
    <source>
        <dbReference type="Proteomes" id="UP000006201"/>
    </source>
</evidence>
<dbReference type="RefSeq" id="WP_009836449.1">
    <property type="nucleotide sequence ID" value="NZ_AAOH01000001.1"/>
</dbReference>
<dbReference type="Gene3D" id="3.40.630.30">
    <property type="match status" value="1"/>
</dbReference>
<name>A4C3L6_9GAMM</name>
<dbReference type="STRING" id="87626.PTD2_01226"/>